<organism evidence="2">
    <name type="scientific">hydrothermal vent metagenome</name>
    <dbReference type="NCBI Taxonomy" id="652676"/>
    <lineage>
        <taxon>unclassified sequences</taxon>
        <taxon>metagenomes</taxon>
        <taxon>ecological metagenomes</taxon>
    </lineage>
</organism>
<dbReference type="GO" id="GO:0016020">
    <property type="term" value="C:membrane"/>
    <property type="evidence" value="ECO:0007669"/>
    <property type="project" value="InterPro"/>
</dbReference>
<reference evidence="2" key="1">
    <citation type="submission" date="2018-06" db="EMBL/GenBank/DDBJ databases">
        <authorList>
            <person name="Zhirakovskaya E."/>
        </authorList>
    </citation>
    <scope>NUCLEOTIDE SEQUENCE</scope>
</reference>
<gene>
    <name evidence="2" type="ORF">MNBD_DELTA01-1850</name>
</gene>
<dbReference type="CDD" id="cd00118">
    <property type="entry name" value="LysM"/>
    <property type="match status" value="2"/>
</dbReference>
<feature type="domain" description="LysM" evidence="1">
    <location>
        <begin position="441"/>
        <end position="485"/>
    </location>
</feature>
<dbReference type="InterPro" id="IPR036779">
    <property type="entry name" value="LysM_dom_sf"/>
</dbReference>
<dbReference type="PANTHER" id="PTHR37423">
    <property type="entry name" value="SOLUBLE LYTIC MUREIN TRANSGLYCOSYLASE-RELATED"/>
    <property type="match status" value="1"/>
</dbReference>
<dbReference type="EMBL" id="UOEA01000069">
    <property type="protein sequence ID" value="VAV84643.1"/>
    <property type="molecule type" value="Genomic_DNA"/>
</dbReference>
<evidence type="ECO:0000313" key="2">
    <source>
        <dbReference type="EMBL" id="VAV84643.1"/>
    </source>
</evidence>
<sequence>MKKAVLTALMLVFTATSVYGGSDNRVGAAPHHITRALGGNSCEWPSEGPSSFTLWEELCVIENPVSGHGPDQQSWQSANHTGNITLSPYSLHKNSAQGVAEYDIPLVVNKRVLYYLRHFQSKKGRKFFTKWLARSPRYLPMAVEILREEGLPEDLAFIAMIESGFNPRAYSSARAVGVWQFMPRTGRHFGLHSNWWVDERRDPEKATRAAAKYLKILYKRFNSWELAAASYNAGEGRVAKALRRYKTDDYWELVKHRRSLKLETRDYVPKLMAAMMIAKNPEHYGFTGIDYEEPIYYDKAAVNQPTDLRVIARAAGTTAKEIRRLNPELKRWLTPPVGNAPYEIRIPEGSLAAYTSNMEKIPRRERLEFHRHKIRRGESLWDIARGYRTGIKPIMELNNIKNARKIRAGKTIMIPVRAGTVVTKNYRKYKRTKKYTKNSKGTYTIKNGDTLWDISRAFGVGINDLKKWNKLPKSGRIRAGERLYIKEARLSPSR</sequence>
<dbReference type="GO" id="GO:0008933">
    <property type="term" value="F:peptidoglycan lytic transglycosylase activity"/>
    <property type="evidence" value="ECO:0007669"/>
    <property type="project" value="InterPro"/>
</dbReference>
<accession>A0A3B0RJD6</accession>
<name>A0A3B0RJD6_9ZZZZ</name>
<dbReference type="GO" id="GO:0000270">
    <property type="term" value="P:peptidoglycan metabolic process"/>
    <property type="evidence" value="ECO:0007669"/>
    <property type="project" value="InterPro"/>
</dbReference>
<dbReference type="InterPro" id="IPR008258">
    <property type="entry name" value="Transglycosylase_SLT_dom_1"/>
</dbReference>
<dbReference type="SMART" id="SM00257">
    <property type="entry name" value="LysM"/>
    <property type="match status" value="2"/>
</dbReference>
<dbReference type="AlphaFoldDB" id="A0A3B0RJD6"/>
<dbReference type="Pfam" id="PF01464">
    <property type="entry name" value="SLT"/>
    <property type="match status" value="1"/>
</dbReference>
<dbReference type="SUPFAM" id="SSF54106">
    <property type="entry name" value="LysM domain"/>
    <property type="match status" value="2"/>
</dbReference>
<dbReference type="InterPro" id="IPR000189">
    <property type="entry name" value="Transglyc_AS"/>
</dbReference>
<dbReference type="Pfam" id="PF01476">
    <property type="entry name" value="LysM"/>
    <property type="match status" value="2"/>
</dbReference>
<dbReference type="PROSITE" id="PS00922">
    <property type="entry name" value="TRANSGLYCOSYLASE"/>
    <property type="match status" value="1"/>
</dbReference>
<dbReference type="CDD" id="cd16894">
    <property type="entry name" value="MltD-like"/>
    <property type="match status" value="1"/>
</dbReference>
<dbReference type="SUPFAM" id="SSF53955">
    <property type="entry name" value="Lysozyme-like"/>
    <property type="match status" value="1"/>
</dbReference>
<evidence type="ECO:0000259" key="1">
    <source>
        <dbReference type="PROSITE" id="PS51782"/>
    </source>
</evidence>
<dbReference type="PROSITE" id="PS51782">
    <property type="entry name" value="LYSM"/>
    <property type="match status" value="2"/>
</dbReference>
<proteinExistence type="predicted"/>
<dbReference type="PANTHER" id="PTHR37423:SF2">
    <property type="entry name" value="MEMBRANE-BOUND LYTIC MUREIN TRANSGLYCOSYLASE C"/>
    <property type="match status" value="1"/>
</dbReference>
<protein>
    <submittedName>
        <fullName evidence="2">Membrane-bound lytic murein transglycosylase D</fullName>
    </submittedName>
</protein>
<dbReference type="Gene3D" id="1.10.530.10">
    <property type="match status" value="1"/>
</dbReference>
<dbReference type="InterPro" id="IPR018392">
    <property type="entry name" value="LysM"/>
</dbReference>
<feature type="domain" description="LysM" evidence="1">
    <location>
        <begin position="370"/>
        <end position="414"/>
    </location>
</feature>
<dbReference type="Gene3D" id="3.10.350.10">
    <property type="entry name" value="LysM domain"/>
    <property type="match status" value="2"/>
</dbReference>
<dbReference type="InterPro" id="IPR023346">
    <property type="entry name" value="Lysozyme-like_dom_sf"/>
</dbReference>